<protein>
    <submittedName>
        <fullName evidence="8">High-affinity iron permease</fullName>
    </submittedName>
</protein>
<feature type="transmembrane region" description="Helical" evidence="7">
    <location>
        <begin position="6"/>
        <end position="32"/>
    </location>
</feature>
<reference evidence="8" key="1">
    <citation type="submission" date="2020-10" db="EMBL/GenBank/DDBJ databases">
        <authorList>
            <person name="Roach M.J.R."/>
        </authorList>
    </citation>
    <scope>NUCLEOTIDE SEQUENCE</scope>
    <source>
        <strain evidence="8">CBS 1945</strain>
    </source>
</reference>
<dbReference type="EMBL" id="CP064812">
    <property type="protein sequence ID" value="QPG74126.1"/>
    <property type="molecule type" value="Genomic_DNA"/>
</dbReference>
<feature type="transmembrane region" description="Helical" evidence="7">
    <location>
        <begin position="147"/>
        <end position="174"/>
    </location>
</feature>
<comment type="similarity">
    <text evidence="2">Belongs to the oxidase-dependent Fe transporter (OFeT) (TC 9.A.10.1) family.</text>
</comment>
<keyword evidence="4 7" id="KW-0812">Transmembrane</keyword>
<keyword evidence="5 7" id="KW-1133">Transmembrane helix</keyword>
<keyword evidence="3" id="KW-0813">Transport</keyword>
<dbReference type="PANTHER" id="PTHR31632">
    <property type="entry name" value="IRON TRANSPORTER FTH1"/>
    <property type="match status" value="1"/>
</dbReference>
<evidence type="ECO:0000313" key="8">
    <source>
        <dbReference type="EMBL" id="QPG74126.1"/>
    </source>
</evidence>
<dbReference type="KEGG" id="bnn:FOA43_001448"/>
<evidence type="ECO:0000256" key="1">
    <source>
        <dbReference type="ARBA" id="ARBA00004141"/>
    </source>
</evidence>
<dbReference type="InterPro" id="IPR004923">
    <property type="entry name" value="FTR1/Fip1/EfeU"/>
</dbReference>
<name>A0A875RYB0_EENNA</name>
<dbReference type="GO" id="GO:0033573">
    <property type="term" value="C:high-affinity iron permease complex"/>
    <property type="evidence" value="ECO:0007669"/>
    <property type="project" value="InterPro"/>
</dbReference>
<feature type="transmembrane region" description="Helical" evidence="7">
    <location>
        <begin position="180"/>
        <end position="200"/>
    </location>
</feature>
<sequence length="402" mass="44860">MAANGIFNVSVFFIVFRECLEAVIVISILLAFVKQSLSSDKNKKVKKKLYTQIWVGSLAGIFLCLCVGAGFIGAYYSLGKNLWANSEDLWEGIFSIIATFLITIMGVAMLRINKMQQKWRIKIARALTTPPAEKWGRFKISYLAKKYSMFILPFITTLREGLECVVFVGGVGIGSPAKSFPLPVICGFIAGIAVGLLLYYGGSTSSLQIFLCLSTSILYLIAAGLFSRGVWDFETNRFNHKTGGDASESGSGPGSYDISTSVWHVNCCNPETDNGWDVFNALLGWQNSATYGSVISYNVYWLCLIVFLLLLLFQEKRGHLPFTKNLTFTKVNPMYYIKRGEKDELNEAEQQELFRKAHQQLNDRADALEEEDQRNATKLDDSVELEDVIHTDVPTQTAKIDA</sequence>
<dbReference type="GO" id="GO:0015093">
    <property type="term" value="F:ferrous iron transmembrane transporter activity"/>
    <property type="evidence" value="ECO:0007669"/>
    <property type="project" value="TreeGrafter"/>
</dbReference>
<organism evidence="8 9">
    <name type="scientific">Eeniella nana</name>
    <name type="common">Yeast</name>
    <name type="synonym">Brettanomyces nanus</name>
    <dbReference type="NCBI Taxonomy" id="13502"/>
    <lineage>
        <taxon>Eukaryota</taxon>
        <taxon>Fungi</taxon>
        <taxon>Dikarya</taxon>
        <taxon>Ascomycota</taxon>
        <taxon>Saccharomycotina</taxon>
        <taxon>Pichiomycetes</taxon>
        <taxon>Pichiales</taxon>
        <taxon>Pichiaceae</taxon>
        <taxon>Brettanomyces</taxon>
    </lineage>
</organism>
<gene>
    <name evidence="8" type="primary">FTR1</name>
    <name evidence="8" type="ORF">FOA43_001448</name>
</gene>
<dbReference type="Proteomes" id="UP000662931">
    <property type="component" value="Chromosome 1"/>
</dbReference>
<keyword evidence="3" id="KW-0406">Ion transport</keyword>
<dbReference type="RefSeq" id="XP_038777691.1">
    <property type="nucleotide sequence ID" value="XM_038921763.1"/>
</dbReference>
<dbReference type="Pfam" id="PF03239">
    <property type="entry name" value="FTR1"/>
    <property type="match status" value="1"/>
</dbReference>
<keyword evidence="3" id="KW-0410">Iron transport</keyword>
<feature type="transmembrane region" description="Helical" evidence="7">
    <location>
        <begin position="207"/>
        <end position="226"/>
    </location>
</feature>
<evidence type="ECO:0000256" key="7">
    <source>
        <dbReference type="SAM" id="Phobius"/>
    </source>
</evidence>
<evidence type="ECO:0000256" key="3">
    <source>
        <dbReference type="ARBA" id="ARBA00022496"/>
    </source>
</evidence>
<feature type="transmembrane region" description="Helical" evidence="7">
    <location>
        <begin position="294"/>
        <end position="313"/>
    </location>
</feature>
<evidence type="ECO:0000313" key="9">
    <source>
        <dbReference type="Proteomes" id="UP000662931"/>
    </source>
</evidence>
<evidence type="ECO:0000256" key="5">
    <source>
        <dbReference type="ARBA" id="ARBA00022989"/>
    </source>
</evidence>
<proteinExistence type="inferred from homology"/>
<evidence type="ECO:0000256" key="6">
    <source>
        <dbReference type="ARBA" id="ARBA00023136"/>
    </source>
</evidence>
<evidence type="ECO:0000256" key="4">
    <source>
        <dbReference type="ARBA" id="ARBA00022692"/>
    </source>
</evidence>
<dbReference type="GeneID" id="62194849"/>
<keyword evidence="6 7" id="KW-0472">Membrane</keyword>
<keyword evidence="3" id="KW-0408">Iron</keyword>
<dbReference type="OrthoDB" id="4364at2759"/>
<keyword evidence="9" id="KW-1185">Reference proteome</keyword>
<dbReference type="PANTHER" id="PTHR31632:SF2">
    <property type="entry name" value="PLASMA MEMBRANE IRON PERMEASE"/>
    <property type="match status" value="1"/>
</dbReference>
<comment type="subcellular location">
    <subcellularLocation>
        <location evidence="1">Membrane</location>
        <topology evidence="1">Multi-pass membrane protein</topology>
    </subcellularLocation>
</comment>
<feature type="transmembrane region" description="Helical" evidence="7">
    <location>
        <begin position="89"/>
        <end position="112"/>
    </location>
</feature>
<evidence type="ECO:0000256" key="2">
    <source>
        <dbReference type="ARBA" id="ARBA00008333"/>
    </source>
</evidence>
<dbReference type="AlphaFoldDB" id="A0A875RYB0"/>
<feature type="transmembrane region" description="Helical" evidence="7">
    <location>
        <begin position="53"/>
        <end position="77"/>
    </location>
</feature>
<accession>A0A875RYB0</accession>